<name>A0ABY7V481_9DEIO</name>
<dbReference type="PANTHER" id="PTHR46577:SF1">
    <property type="entry name" value="HTH-TYPE TRANSCRIPTIONAL REGULATORY PROTEIN GABR"/>
    <property type="match status" value="1"/>
</dbReference>
<evidence type="ECO:0000256" key="2">
    <source>
        <dbReference type="ARBA" id="ARBA00022898"/>
    </source>
</evidence>
<evidence type="ECO:0000256" key="6">
    <source>
        <dbReference type="SAM" id="MobiDB-lite"/>
    </source>
</evidence>
<dbReference type="SMART" id="SM00345">
    <property type="entry name" value="HTH_GNTR"/>
    <property type="match status" value="1"/>
</dbReference>
<dbReference type="InterPro" id="IPR051446">
    <property type="entry name" value="HTH_trans_reg/aminotransferase"/>
</dbReference>
<dbReference type="InterPro" id="IPR036388">
    <property type="entry name" value="WH-like_DNA-bd_sf"/>
</dbReference>
<keyword evidence="8" id="KW-0808">Transferase</keyword>
<dbReference type="SUPFAM" id="SSF53383">
    <property type="entry name" value="PLP-dependent transferases"/>
    <property type="match status" value="1"/>
</dbReference>
<evidence type="ECO:0000256" key="3">
    <source>
        <dbReference type="ARBA" id="ARBA00023015"/>
    </source>
</evidence>
<keyword evidence="3" id="KW-0805">Transcription regulation</keyword>
<keyword evidence="5" id="KW-0804">Transcription</keyword>
<dbReference type="InterPro" id="IPR015421">
    <property type="entry name" value="PyrdxlP-dep_Trfase_major"/>
</dbReference>
<dbReference type="PRINTS" id="PR00035">
    <property type="entry name" value="HTHGNTR"/>
</dbReference>
<evidence type="ECO:0000256" key="1">
    <source>
        <dbReference type="ARBA" id="ARBA00005384"/>
    </source>
</evidence>
<dbReference type="Proteomes" id="UP001217044">
    <property type="component" value="Chromosome"/>
</dbReference>
<proteinExistence type="inferred from homology"/>
<accession>A0ABY7V481</accession>
<keyword evidence="4" id="KW-0238">DNA-binding</keyword>
<dbReference type="EMBL" id="CP115165">
    <property type="protein sequence ID" value="WDA59409.1"/>
    <property type="molecule type" value="Genomic_DNA"/>
</dbReference>
<dbReference type="InterPro" id="IPR004839">
    <property type="entry name" value="Aminotransferase_I/II_large"/>
</dbReference>
<dbReference type="Pfam" id="PF00392">
    <property type="entry name" value="GntR"/>
    <property type="match status" value="1"/>
</dbReference>
<evidence type="ECO:0000256" key="5">
    <source>
        <dbReference type="ARBA" id="ARBA00023163"/>
    </source>
</evidence>
<comment type="similarity">
    <text evidence="1">In the C-terminal section; belongs to the class-I pyridoxal-phosphate-dependent aminotransferase family.</text>
</comment>
<evidence type="ECO:0000259" key="7">
    <source>
        <dbReference type="PROSITE" id="PS50949"/>
    </source>
</evidence>
<dbReference type="InterPro" id="IPR036390">
    <property type="entry name" value="WH_DNA-bd_sf"/>
</dbReference>
<dbReference type="Pfam" id="PF00155">
    <property type="entry name" value="Aminotran_1_2"/>
    <property type="match status" value="1"/>
</dbReference>
<dbReference type="InterPro" id="IPR015422">
    <property type="entry name" value="PyrdxlP-dep_Trfase_small"/>
</dbReference>
<keyword evidence="8" id="KW-0032">Aminotransferase</keyword>
<feature type="domain" description="HTH gntR-type" evidence="7">
    <location>
        <begin position="27"/>
        <end position="95"/>
    </location>
</feature>
<gene>
    <name evidence="8" type="ORF">M8445_04140</name>
</gene>
<protein>
    <submittedName>
        <fullName evidence="8">PLP-dependent aminotransferase family protein</fullName>
    </submittedName>
</protein>
<keyword evidence="9" id="KW-1185">Reference proteome</keyword>
<dbReference type="GO" id="GO:0008483">
    <property type="term" value="F:transaminase activity"/>
    <property type="evidence" value="ECO:0007669"/>
    <property type="project" value="UniProtKB-KW"/>
</dbReference>
<evidence type="ECO:0000256" key="4">
    <source>
        <dbReference type="ARBA" id="ARBA00023125"/>
    </source>
</evidence>
<dbReference type="RefSeq" id="WP_273989896.1">
    <property type="nucleotide sequence ID" value="NZ_BAABQT010000014.1"/>
</dbReference>
<organism evidence="8 9">
    <name type="scientific">Deinococcus aquaticus</name>
    <dbReference type="NCBI Taxonomy" id="328692"/>
    <lineage>
        <taxon>Bacteria</taxon>
        <taxon>Thermotogati</taxon>
        <taxon>Deinococcota</taxon>
        <taxon>Deinococci</taxon>
        <taxon>Deinococcales</taxon>
        <taxon>Deinococcaceae</taxon>
        <taxon>Deinococcus</taxon>
    </lineage>
</organism>
<dbReference type="Gene3D" id="3.90.1150.10">
    <property type="entry name" value="Aspartate Aminotransferase, domain 1"/>
    <property type="match status" value="1"/>
</dbReference>
<reference evidence="8 9" key="1">
    <citation type="submission" date="2022-12" db="EMBL/GenBank/DDBJ databases">
        <title>Genome Sequence of Deinococcus aquaticus Type Strain PB314.</title>
        <authorList>
            <person name="Albert C."/>
            <person name="Hill J."/>
            <person name="Boren L."/>
            <person name="Scholz-Ng S."/>
            <person name="Fatema N."/>
            <person name="Grosso R."/>
            <person name="Soboslay E."/>
            <person name="Tuohy J."/>
        </authorList>
    </citation>
    <scope>NUCLEOTIDE SEQUENCE [LARGE SCALE GENOMIC DNA]</scope>
    <source>
        <strain evidence="8 9">PB-314</strain>
    </source>
</reference>
<feature type="region of interest" description="Disordered" evidence="6">
    <location>
        <begin position="296"/>
        <end position="319"/>
    </location>
</feature>
<dbReference type="InterPro" id="IPR000524">
    <property type="entry name" value="Tscrpt_reg_HTH_GntR"/>
</dbReference>
<dbReference type="InterPro" id="IPR015424">
    <property type="entry name" value="PyrdxlP-dep_Trfase"/>
</dbReference>
<keyword evidence="2" id="KW-0663">Pyridoxal phosphate</keyword>
<dbReference type="SUPFAM" id="SSF46785">
    <property type="entry name" value="Winged helix' DNA-binding domain"/>
    <property type="match status" value="1"/>
</dbReference>
<dbReference type="Gene3D" id="1.10.10.10">
    <property type="entry name" value="Winged helix-like DNA-binding domain superfamily/Winged helix DNA-binding domain"/>
    <property type="match status" value="1"/>
</dbReference>
<evidence type="ECO:0000313" key="9">
    <source>
        <dbReference type="Proteomes" id="UP001217044"/>
    </source>
</evidence>
<evidence type="ECO:0000313" key="8">
    <source>
        <dbReference type="EMBL" id="WDA59409.1"/>
    </source>
</evidence>
<dbReference type="PROSITE" id="PS50949">
    <property type="entry name" value="HTH_GNTR"/>
    <property type="match status" value="1"/>
</dbReference>
<sequence>MPPHPTLPDAPRWAALLTGWRRNPTAPTLQGRLTSTLQTLISTGQLSPGERLPAERPLAALLGLSRNTVAQALDDLAASGWVTRRVGSGTHVSGSAPRTAPLLTLRTPVSPAHPGPHPIHLTQAGPAELDFTIAVPLLTEPQRQRLREATLDAFQESLYHPLGLPDLRACIAEMYATQGLPTTPEQIIVTSGAQQAISLTATTLLRRGDHALLESPTYFGAIDVFRAAGATLTGVPITPHGVNPDTFMTLARTHAPRLAFLTPTYQNPTGTVLPTHARARLAAFIHDTHLPTIEDDTLTDLSFDPHDHPGSPPPRLSAHAPDAPIINVGSLSKLYWAGLRVGWMRVPHTLTAPLTQAKTLADFGGSQPAQHAALHLLQNLPTLRQERRDAITPARDHLAYLLRTHLPDWTFNTPHGGQFLWVQLPTPTASAYTHHAARHGLRLFPGASMGVDPLPDQYLRLPFTLHPDHIPEAVTRLSRAWAEFTSRGSERLA</sequence>
<dbReference type="Gene3D" id="3.40.640.10">
    <property type="entry name" value="Type I PLP-dependent aspartate aminotransferase-like (Major domain)"/>
    <property type="match status" value="1"/>
</dbReference>
<dbReference type="CDD" id="cd00609">
    <property type="entry name" value="AAT_like"/>
    <property type="match status" value="1"/>
</dbReference>
<dbReference type="PANTHER" id="PTHR46577">
    <property type="entry name" value="HTH-TYPE TRANSCRIPTIONAL REGULATORY PROTEIN GABR"/>
    <property type="match status" value="1"/>
</dbReference>
<dbReference type="CDD" id="cd07377">
    <property type="entry name" value="WHTH_GntR"/>
    <property type="match status" value="1"/>
</dbReference>